<evidence type="ECO:0000313" key="5">
    <source>
        <dbReference type="EMBL" id="PSR57412.1"/>
    </source>
</evidence>
<evidence type="ECO:0000313" key="6">
    <source>
        <dbReference type="Proteomes" id="UP000240357"/>
    </source>
</evidence>
<keyword evidence="6" id="KW-1185">Reference proteome</keyword>
<dbReference type="CDD" id="cd07989">
    <property type="entry name" value="LPLAT_AGPAT-like"/>
    <property type="match status" value="1"/>
</dbReference>
<dbReference type="SUPFAM" id="SSF69593">
    <property type="entry name" value="Glycerol-3-phosphate (1)-acyltransferase"/>
    <property type="match status" value="1"/>
</dbReference>
<sequence length="246" mass="28227">MPFFLLYPFFVVLVQKPRWYPYAHGLNRFWSYIQLRLYGLPLQITRKALLAKNTPYIYTPNHSSYIDIPLLLNSVPGYLNFVGKKSLAKVPLWGPIYNKLYISVDRNSAVSRAKSYIQSGRTLDQGRSVVIFPEGTIAETAGYDMLPFKDGPFKLAIEKKIPIVPVSMPYNHIFLPDVDGKFIVHWHSLKITFFEPISTADLTLADLEDLKSKVFKIIQADLSLHNHYEHRYTNDPEISTFSPSGI</sequence>
<dbReference type="Proteomes" id="UP000240357">
    <property type="component" value="Unassembled WGS sequence"/>
</dbReference>
<dbReference type="InterPro" id="IPR002123">
    <property type="entry name" value="Plipid/glycerol_acylTrfase"/>
</dbReference>
<keyword evidence="2 5" id="KW-0808">Transferase</keyword>
<feature type="domain" description="Phospholipid/glycerol acyltransferase" evidence="4">
    <location>
        <begin position="56"/>
        <end position="171"/>
    </location>
</feature>
<reference evidence="5 6" key="1">
    <citation type="submission" date="2018-03" db="EMBL/GenBank/DDBJ databases">
        <title>Adhaeribacter sp. HMF7605 Genome sequencing and assembly.</title>
        <authorList>
            <person name="Kang H."/>
            <person name="Kang J."/>
            <person name="Cha I."/>
            <person name="Kim H."/>
            <person name="Joh K."/>
        </authorList>
    </citation>
    <scope>NUCLEOTIDE SEQUENCE [LARGE SCALE GENOMIC DNA]</scope>
    <source>
        <strain evidence="5 6">HMF7605</strain>
    </source>
</reference>
<dbReference type="EMBL" id="PYFT01000001">
    <property type="protein sequence ID" value="PSR57412.1"/>
    <property type="molecule type" value="Genomic_DNA"/>
</dbReference>
<gene>
    <name evidence="5" type="ORF">AHMF7605_22800</name>
</gene>
<evidence type="ECO:0000256" key="1">
    <source>
        <dbReference type="ARBA" id="ARBA00005189"/>
    </source>
</evidence>
<dbReference type="PANTHER" id="PTHR10434:SF66">
    <property type="entry name" value="PHOSPHOLIPID_GLYCEROL ACYLTRANSFERASE DOMAIN-CONTAINING PROTEIN"/>
    <property type="match status" value="1"/>
</dbReference>
<dbReference type="PANTHER" id="PTHR10434">
    <property type="entry name" value="1-ACYL-SN-GLYCEROL-3-PHOSPHATE ACYLTRANSFERASE"/>
    <property type="match status" value="1"/>
</dbReference>
<dbReference type="GO" id="GO:0003841">
    <property type="term" value="F:1-acylglycerol-3-phosphate O-acyltransferase activity"/>
    <property type="evidence" value="ECO:0007669"/>
    <property type="project" value="TreeGrafter"/>
</dbReference>
<comment type="pathway">
    <text evidence="1">Lipid metabolism.</text>
</comment>
<keyword evidence="3 5" id="KW-0012">Acyltransferase</keyword>
<name>A0A2T2YPG7_9BACT</name>
<dbReference type="OrthoDB" id="9803035at2"/>
<evidence type="ECO:0000256" key="3">
    <source>
        <dbReference type="ARBA" id="ARBA00023315"/>
    </source>
</evidence>
<evidence type="ECO:0000256" key="2">
    <source>
        <dbReference type="ARBA" id="ARBA00022679"/>
    </source>
</evidence>
<dbReference type="Pfam" id="PF01553">
    <property type="entry name" value="Acyltransferase"/>
    <property type="match status" value="1"/>
</dbReference>
<dbReference type="SMART" id="SM00563">
    <property type="entry name" value="PlsC"/>
    <property type="match status" value="1"/>
</dbReference>
<dbReference type="GO" id="GO:0006654">
    <property type="term" value="P:phosphatidic acid biosynthetic process"/>
    <property type="evidence" value="ECO:0007669"/>
    <property type="project" value="TreeGrafter"/>
</dbReference>
<evidence type="ECO:0000259" key="4">
    <source>
        <dbReference type="SMART" id="SM00563"/>
    </source>
</evidence>
<organism evidence="5 6">
    <name type="scientific">Adhaeribacter arboris</name>
    <dbReference type="NCBI Taxonomy" id="2072846"/>
    <lineage>
        <taxon>Bacteria</taxon>
        <taxon>Pseudomonadati</taxon>
        <taxon>Bacteroidota</taxon>
        <taxon>Cytophagia</taxon>
        <taxon>Cytophagales</taxon>
        <taxon>Hymenobacteraceae</taxon>
        <taxon>Adhaeribacter</taxon>
    </lineage>
</organism>
<dbReference type="AlphaFoldDB" id="A0A2T2YPG7"/>
<protein>
    <submittedName>
        <fullName evidence="5">1-acyl-sn-glycerol-3-phosphate acyltransferase</fullName>
    </submittedName>
</protein>
<proteinExistence type="predicted"/>
<comment type="caution">
    <text evidence="5">The sequence shown here is derived from an EMBL/GenBank/DDBJ whole genome shotgun (WGS) entry which is preliminary data.</text>
</comment>
<accession>A0A2T2YPG7</accession>